<feature type="region of interest" description="Disordered" evidence="6">
    <location>
        <begin position="775"/>
        <end position="797"/>
    </location>
</feature>
<comment type="caution">
    <text evidence="10">The sequence shown here is derived from an EMBL/GenBank/DDBJ whole genome shotgun (WGS) entry which is preliminary data.</text>
</comment>
<feature type="domain" description="DNA2/NAM7 helicase helicase" evidence="7">
    <location>
        <begin position="287"/>
        <end position="405"/>
    </location>
</feature>
<feature type="domain" description="Restriction endonuclease type II-like" evidence="9">
    <location>
        <begin position="1141"/>
        <end position="1237"/>
    </location>
</feature>
<keyword evidence="2" id="KW-0547">Nucleotide-binding</keyword>
<organism evidence="10 11">
    <name type="scientific">Salinactinospora qingdaonensis</name>
    <dbReference type="NCBI Taxonomy" id="702744"/>
    <lineage>
        <taxon>Bacteria</taxon>
        <taxon>Bacillati</taxon>
        <taxon>Actinomycetota</taxon>
        <taxon>Actinomycetes</taxon>
        <taxon>Streptosporangiales</taxon>
        <taxon>Nocardiopsidaceae</taxon>
        <taxon>Salinactinospora</taxon>
    </lineage>
</organism>
<dbReference type="RefSeq" id="WP_344975359.1">
    <property type="nucleotide sequence ID" value="NZ_BAABDD010000030.1"/>
</dbReference>
<dbReference type="Pfam" id="PF13087">
    <property type="entry name" value="AAA_12"/>
    <property type="match status" value="1"/>
</dbReference>
<dbReference type="InterPro" id="IPR041677">
    <property type="entry name" value="DNA2/NAM7_AAA_11"/>
</dbReference>
<reference evidence="11" key="1">
    <citation type="journal article" date="2019" name="Int. J. Syst. Evol. Microbiol.">
        <title>The Global Catalogue of Microorganisms (GCM) 10K type strain sequencing project: providing services to taxonomists for standard genome sequencing and annotation.</title>
        <authorList>
            <consortium name="The Broad Institute Genomics Platform"/>
            <consortium name="The Broad Institute Genome Sequencing Center for Infectious Disease"/>
            <person name="Wu L."/>
            <person name="Ma J."/>
        </authorList>
    </citation>
    <scope>NUCLEOTIDE SEQUENCE [LARGE SCALE GENOMIC DNA]</scope>
    <source>
        <strain evidence="11">JCM 17137</strain>
    </source>
</reference>
<dbReference type="InterPro" id="IPR041679">
    <property type="entry name" value="DNA2/NAM7-like_C"/>
</dbReference>
<dbReference type="SUPFAM" id="SSF52540">
    <property type="entry name" value="P-loop containing nucleoside triphosphate hydrolases"/>
    <property type="match status" value="1"/>
</dbReference>
<dbReference type="Pfam" id="PF18741">
    <property type="entry name" value="MTES_1575"/>
    <property type="match status" value="1"/>
</dbReference>
<dbReference type="InterPro" id="IPR049468">
    <property type="entry name" value="Restrct_endonuc-II-like_dom"/>
</dbReference>
<gene>
    <name evidence="10" type="ORF">GCM10022402_42410</name>
</gene>
<comment type="similarity">
    <text evidence="1">Belongs to the DNA2/NAM7 helicase family.</text>
</comment>
<keyword evidence="5" id="KW-0067">ATP-binding</keyword>
<evidence type="ECO:0008006" key="12">
    <source>
        <dbReference type="Google" id="ProtNLM"/>
    </source>
</evidence>
<feature type="domain" description="DNA2/NAM7 helicase helicase" evidence="7">
    <location>
        <begin position="831"/>
        <end position="876"/>
    </location>
</feature>
<evidence type="ECO:0000259" key="7">
    <source>
        <dbReference type="Pfam" id="PF13086"/>
    </source>
</evidence>
<dbReference type="SUPFAM" id="SSF52980">
    <property type="entry name" value="Restriction endonuclease-like"/>
    <property type="match status" value="1"/>
</dbReference>
<dbReference type="InterPro" id="IPR027417">
    <property type="entry name" value="P-loop_NTPase"/>
</dbReference>
<dbReference type="InterPro" id="IPR011335">
    <property type="entry name" value="Restrct_endonuc-II-like"/>
</dbReference>
<dbReference type="InterPro" id="IPR025103">
    <property type="entry name" value="DUF4011"/>
</dbReference>
<dbReference type="Pfam" id="PF13195">
    <property type="entry name" value="DUF4011"/>
    <property type="match status" value="1"/>
</dbReference>
<evidence type="ECO:0000259" key="8">
    <source>
        <dbReference type="Pfam" id="PF13087"/>
    </source>
</evidence>
<keyword evidence="11" id="KW-1185">Reference proteome</keyword>
<dbReference type="CDD" id="cd01120">
    <property type="entry name" value="RecA-like_superfamily"/>
    <property type="match status" value="1"/>
</dbReference>
<dbReference type="EMBL" id="BAABDD010000030">
    <property type="protein sequence ID" value="GAA3760008.1"/>
    <property type="molecule type" value="Genomic_DNA"/>
</dbReference>
<sequence>MVGNIDQQRAELVRRKADDWAKRLITLDHRNGLLNFKNPKTASLELTHCDEATLDQLLGGTKTGLKKLFPDAKSHSDAVNRARNLRRRIREFREEQGVGVGRLAHGLVCTPDDTKRGAKAPLRLRAPLVLRSLSIEAQTTTESDFKLGVADDPQVNQALLYALRQEHGVELEVAEFAGKLDARLGELAAPEEQLQTVFAELEAAAQRQGVRLELEKSIVLGLFSYQKLPMVEDLQTAGEQLAAHDLVAALAGDEPAMATTREAAAGYAPPEIDRLAPKNEHLVQDADSSQHKAIETALAGHHVLIEGPPGTGKSQTIANLIAGAAARGLRVLFVAEKRAAIEAVTDRLAEVELQGLVLDLHQVSNGKRRLAEQLSTSLARSANERPVEVAETHRKLIDRRERLLSHSRELHTPQDPWGYSPYQVREELLRIGDEHAGRCSLRGRQLHDLNGDRIVQVEEELREFVELGGLRLVRRESPWWQAQVCDTEDARRVLAKLDEVTATTLRRSNDSVHRLLTQAGLAVPNDLAGWEKALKLLDSVAESVAAFGPEIFSHELDGLYYATAPRAVRAQAPSPLTWRQRRALVKRARQLSRAGLTKKPALHAALRKAVEQREHWRELGGPQAQPSKVSGLDEAMRDYQELRHQLAAVAACARLDAPEHRPTDDVKADLEELQREKSMLPLLPRLNETRSRLSSLGLETLLAEIAERDASPEQARLMLRHAWLRGLDEEFRLRSRIIGEFTAGQHSRIAAEFRETDVDHRRLAARRVRRAVAERARQVRDEHPEQTDLVRTEASKKSRHLPPRKLVEKAPDVLLSLHPCWAMSPLVVSQTLPQEQLFDLVVFDEASQIQPHDAITSIMRGQRLVVAGDEKQLPPSTWFDRMLAEDEGEDDEQADLADFESILTSTRAFLPHRLRLRWHYRSQDERLIAFSNREFYDDDLVTFPGATRASPVRLEVVEGVASPGQDGSAPEEVRRVVELVVEHAEQRPEQSLGVITLGDKHRARVEKAIRDARQDRRDLDGFFAEDAGPTKRFFVKNIETVQGDERDAIILSVGVAKKSNGTVSRTSFGPLNQSGGERRLNVAVTRAKRQITVVSSFSPGELAPSEKVNGTELLRRYLEAAQRQKSPDAVDRMTGAELNGFEQDIMHRLSAQGIAVYPQWGCSGYRIDFALAHPDEPGRMVLAVEADGDTYHRSASARDRDRLRQEHLTRLGWRFHRVWASAWFDDPEAETRRIVEAWHQAAQAHTAEQERAAEPAASDSTEHVPEDEQEEPATSIGRERGPRPRVPSGLKTSEYTDEELVELCAWLISDGLLLDRRERVSEALQELGFQRRGRRIVERLEAAVQEAQRRADVEER</sequence>
<feature type="compositionally biased region" description="Basic and acidic residues" evidence="6">
    <location>
        <begin position="775"/>
        <end position="796"/>
    </location>
</feature>
<evidence type="ECO:0000256" key="5">
    <source>
        <dbReference type="ARBA" id="ARBA00022840"/>
    </source>
</evidence>
<dbReference type="Gene3D" id="3.40.50.300">
    <property type="entry name" value="P-loop containing nucleotide triphosphate hydrolases"/>
    <property type="match status" value="3"/>
</dbReference>
<evidence type="ECO:0000259" key="9">
    <source>
        <dbReference type="Pfam" id="PF18741"/>
    </source>
</evidence>
<dbReference type="Proteomes" id="UP001500908">
    <property type="component" value="Unassembled WGS sequence"/>
</dbReference>
<evidence type="ECO:0000313" key="10">
    <source>
        <dbReference type="EMBL" id="GAA3760008.1"/>
    </source>
</evidence>
<evidence type="ECO:0000313" key="11">
    <source>
        <dbReference type="Proteomes" id="UP001500908"/>
    </source>
</evidence>
<evidence type="ECO:0000256" key="3">
    <source>
        <dbReference type="ARBA" id="ARBA00022801"/>
    </source>
</evidence>
<keyword evidence="4" id="KW-0347">Helicase</keyword>
<evidence type="ECO:0000256" key="6">
    <source>
        <dbReference type="SAM" id="MobiDB-lite"/>
    </source>
</evidence>
<evidence type="ECO:0000256" key="1">
    <source>
        <dbReference type="ARBA" id="ARBA00007913"/>
    </source>
</evidence>
<feature type="domain" description="DNA2/NAM7 helicase-like C-terminal" evidence="8">
    <location>
        <begin position="916"/>
        <end position="1096"/>
    </location>
</feature>
<accession>A0ABP7GCB3</accession>
<dbReference type="Gene3D" id="3.40.960.10">
    <property type="entry name" value="VSR Endonuclease"/>
    <property type="match status" value="1"/>
</dbReference>
<dbReference type="InterPro" id="IPR050534">
    <property type="entry name" value="Coronavir_polyprotein_1ab"/>
</dbReference>
<dbReference type="PANTHER" id="PTHR43788">
    <property type="entry name" value="DNA2/NAM7 HELICASE FAMILY MEMBER"/>
    <property type="match status" value="1"/>
</dbReference>
<evidence type="ECO:0000256" key="4">
    <source>
        <dbReference type="ARBA" id="ARBA00022806"/>
    </source>
</evidence>
<feature type="region of interest" description="Disordered" evidence="6">
    <location>
        <begin position="1240"/>
        <end position="1291"/>
    </location>
</feature>
<dbReference type="PANTHER" id="PTHR43788:SF8">
    <property type="entry name" value="DNA-BINDING PROTEIN SMUBP-2"/>
    <property type="match status" value="1"/>
</dbReference>
<name>A0ABP7GCB3_9ACTN</name>
<keyword evidence="3" id="KW-0378">Hydrolase</keyword>
<protein>
    <recommendedName>
        <fullName evidence="12">AAA domain-containing protein</fullName>
    </recommendedName>
</protein>
<dbReference type="Pfam" id="PF13086">
    <property type="entry name" value="AAA_11"/>
    <property type="match status" value="2"/>
</dbReference>
<evidence type="ECO:0000256" key="2">
    <source>
        <dbReference type="ARBA" id="ARBA00022741"/>
    </source>
</evidence>
<proteinExistence type="inferred from homology"/>